<organism evidence="1 2">
    <name type="scientific">Beauveria bassiana (strain ARSEF 2860)</name>
    <name type="common">White muscardine disease fungus</name>
    <name type="synonym">Tritirachium shiotae</name>
    <dbReference type="NCBI Taxonomy" id="655819"/>
    <lineage>
        <taxon>Eukaryota</taxon>
        <taxon>Fungi</taxon>
        <taxon>Dikarya</taxon>
        <taxon>Ascomycota</taxon>
        <taxon>Pezizomycotina</taxon>
        <taxon>Sordariomycetes</taxon>
        <taxon>Hypocreomycetidae</taxon>
        <taxon>Hypocreales</taxon>
        <taxon>Cordycipitaceae</taxon>
        <taxon>Beauveria</taxon>
    </lineage>
</organism>
<dbReference type="Proteomes" id="UP000002762">
    <property type="component" value="Unassembled WGS sequence"/>
</dbReference>
<reference evidence="1 2" key="1">
    <citation type="journal article" date="2012" name="Sci. Rep.">
        <title>Genomic perspectives on the evolution of fungal entomopathogenicity in Beauveria bassiana.</title>
        <authorList>
            <person name="Xiao G."/>
            <person name="Ying S.H."/>
            <person name="Zheng P."/>
            <person name="Wang Z.L."/>
            <person name="Zhang S."/>
            <person name="Xie X.Q."/>
            <person name="Shang Y."/>
            <person name="St Leger R.J."/>
            <person name="Zhao G.P."/>
            <person name="Wang C."/>
            <person name="Feng M.G."/>
        </authorList>
    </citation>
    <scope>NUCLEOTIDE SEQUENCE [LARGE SCALE GENOMIC DNA]</scope>
    <source>
        <strain evidence="1 2">ARSEF 2860</strain>
    </source>
</reference>
<sequence>MLSATGGPLIDSKTGTLVGLVSISVGNKKKVYCADAGIFIRIGSYLDFINKNLGEGGFTDGDNQRIKDEAKMAVLRPTLLKACKAKHSDEYDICLKKASAALLSGTKGEEEPTLEQWTAYFQDSAECDAFKVKEGACDDCAEKANVDSTVETVIQCSEAENKGN</sequence>
<dbReference type="HOGENOM" id="CLU_096547_0_0_1"/>
<dbReference type="RefSeq" id="XP_008603269.1">
    <property type="nucleotide sequence ID" value="XM_008605047.1"/>
</dbReference>
<accession>J5J2R4</accession>
<dbReference type="GeneID" id="19892962"/>
<proteinExistence type="predicted"/>
<evidence type="ECO:0000313" key="1">
    <source>
        <dbReference type="EMBL" id="EJP61113.1"/>
    </source>
</evidence>
<gene>
    <name evidence="1" type="ORF">BBA_09950</name>
</gene>
<dbReference type="AlphaFoldDB" id="J5J2R4"/>
<dbReference type="SUPFAM" id="SSF50494">
    <property type="entry name" value="Trypsin-like serine proteases"/>
    <property type="match status" value="1"/>
</dbReference>
<evidence type="ECO:0000313" key="2">
    <source>
        <dbReference type="Proteomes" id="UP000002762"/>
    </source>
</evidence>
<dbReference type="STRING" id="655819.J5J2R4"/>
<dbReference type="InterPro" id="IPR009003">
    <property type="entry name" value="Peptidase_S1_PA"/>
</dbReference>
<protein>
    <recommendedName>
        <fullName evidence="3">Peptidase S1 domain-containing protein</fullName>
    </recommendedName>
</protein>
<name>J5J2R4_BEAB2</name>
<dbReference type="InParanoid" id="J5J2R4"/>
<dbReference type="EMBL" id="JH725225">
    <property type="protein sequence ID" value="EJP61113.1"/>
    <property type="molecule type" value="Genomic_DNA"/>
</dbReference>
<evidence type="ECO:0008006" key="3">
    <source>
        <dbReference type="Google" id="ProtNLM"/>
    </source>
</evidence>
<keyword evidence="2" id="KW-1185">Reference proteome</keyword>